<dbReference type="Pfam" id="PF00196">
    <property type="entry name" value="GerE"/>
    <property type="match status" value="1"/>
</dbReference>
<dbReference type="InterPro" id="IPR000792">
    <property type="entry name" value="Tscrpt_reg_LuxR_C"/>
</dbReference>
<keyword evidence="1 3" id="KW-0238">DNA-binding</keyword>
<dbReference type="CDD" id="cd06170">
    <property type="entry name" value="LuxR_C_like"/>
    <property type="match status" value="1"/>
</dbReference>
<dbReference type="InterPro" id="IPR016032">
    <property type="entry name" value="Sig_transdc_resp-reg_C-effctor"/>
</dbReference>
<dbReference type="SUPFAM" id="SSF46894">
    <property type="entry name" value="C-terminal effector domain of the bipartite response regulators"/>
    <property type="match status" value="1"/>
</dbReference>
<dbReference type="SMART" id="SM00421">
    <property type="entry name" value="HTH_LUXR"/>
    <property type="match status" value="1"/>
</dbReference>
<dbReference type="GO" id="GO:0006355">
    <property type="term" value="P:regulation of DNA-templated transcription"/>
    <property type="evidence" value="ECO:0007669"/>
    <property type="project" value="InterPro"/>
</dbReference>
<dbReference type="InterPro" id="IPR039420">
    <property type="entry name" value="WalR-like"/>
</dbReference>
<dbReference type="PANTHER" id="PTHR43214">
    <property type="entry name" value="TWO-COMPONENT RESPONSE REGULATOR"/>
    <property type="match status" value="1"/>
</dbReference>
<proteinExistence type="predicted"/>
<dbReference type="EMBL" id="LR798281">
    <property type="protein sequence ID" value="CAB5219938.1"/>
    <property type="molecule type" value="Genomic_DNA"/>
</dbReference>
<dbReference type="PRINTS" id="PR00038">
    <property type="entry name" value="HTHLUXR"/>
</dbReference>
<organism evidence="3">
    <name type="scientific">uncultured Caudovirales phage</name>
    <dbReference type="NCBI Taxonomy" id="2100421"/>
    <lineage>
        <taxon>Viruses</taxon>
        <taxon>Duplodnaviria</taxon>
        <taxon>Heunggongvirae</taxon>
        <taxon>Uroviricota</taxon>
        <taxon>Caudoviricetes</taxon>
        <taxon>Peduoviridae</taxon>
        <taxon>Maltschvirus</taxon>
        <taxon>Maltschvirus maltsch</taxon>
    </lineage>
</organism>
<accession>A0A6J7WT15</accession>
<evidence type="ECO:0000256" key="1">
    <source>
        <dbReference type="ARBA" id="ARBA00023125"/>
    </source>
</evidence>
<name>A0A6J7WT15_9CAUD</name>
<dbReference type="PANTHER" id="PTHR43214:SF42">
    <property type="entry name" value="TRANSCRIPTIONAL REGULATORY PROTEIN DESR"/>
    <property type="match status" value="1"/>
</dbReference>
<protein>
    <submittedName>
        <fullName evidence="3">CsgD DNA-binding HTH domain-containing proteins</fullName>
    </submittedName>
</protein>
<dbReference type="PROSITE" id="PS50043">
    <property type="entry name" value="HTH_LUXR_2"/>
    <property type="match status" value="1"/>
</dbReference>
<reference evidence="3" key="1">
    <citation type="submission" date="2020-05" db="EMBL/GenBank/DDBJ databases">
        <authorList>
            <person name="Chiriac C."/>
            <person name="Salcher M."/>
            <person name="Ghai R."/>
            <person name="Kavagutti S V."/>
        </authorList>
    </citation>
    <scope>NUCLEOTIDE SEQUENCE</scope>
</reference>
<dbReference type="GO" id="GO:0003677">
    <property type="term" value="F:DNA binding"/>
    <property type="evidence" value="ECO:0007669"/>
    <property type="project" value="UniProtKB-KW"/>
</dbReference>
<gene>
    <name evidence="3" type="ORF">UFOVP232_8</name>
</gene>
<evidence type="ECO:0000313" key="3">
    <source>
        <dbReference type="EMBL" id="CAB5219938.1"/>
    </source>
</evidence>
<dbReference type="Gene3D" id="1.10.10.10">
    <property type="entry name" value="Winged helix-like DNA-binding domain superfamily/Winged helix DNA-binding domain"/>
    <property type="match status" value="1"/>
</dbReference>
<evidence type="ECO:0000259" key="2">
    <source>
        <dbReference type="PROSITE" id="PS50043"/>
    </source>
</evidence>
<feature type="domain" description="HTH luxR-type" evidence="2">
    <location>
        <begin position="1"/>
        <end position="64"/>
    </location>
</feature>
<sequence length="113" mass="12882">MDETHFTPRQRDVLAEMCKGKSNKQIARVLGMAEATVKLHLTEIFKTMGVSNRAQAIVKASDYQVTIPEPQRELTDLEILTEFTDMAFTVGDDKWSQRVLKFGHAIDKRSKEL</sequence>
<dbReference type="InterPro" id="IPR036388">
    <property type="entry name" value="WH-like_DNA-bd_sf"/>
</dbReference>